<dbReference type="InterPro" id="IPR011006">
    <property type="entry name" value="CheY-like_superfamily"/>
</dbReference>
<gene>
    <name evidence="8" type="ORF">HCN51_44265</name>
</gene>
<dbReference type="Proteomes" id="UP000696294">
    <property type="component" value="Unassembled WGS sequence"/>
</dbReference>
<evidence type="ECO:0000259" key="6">
    <source>
        <dbReference type="PROSITE" id="PS50043"/>
    </source>
</evidence>
<dbReference type="CDD" id="cd17535">
    <property type="entry name" value="REC_NarL-like"/>
    <property type="match status" value="1"/>
</dbReference>
<feature type="modified residue" description="4-aspartylphosphate" evidence="5">
    <location>
        <position position="52"/>
    </location>
</feature>
<name>A0ABX1BIP9_9ACTN</name>
<keyword evidence="1 5" id="KW-0597">Phosphoprotein</keyword>
<evidence type="ECO:0000313" key="9">
    <source>
        <dbReference type="Proteomes" id="UP000696294"/>
    </source>
</evidence>
<dbReference type="SMART" id="SM00421">
    <property type="entry name" value="HTH_LUXR"/>
    <property type="match status" value="1"/>
</dbReference>
<evidence type="ECO:0000256" key="1">
    <source>
        <dbReference type="ARBA" id="ARBA00022553"/>
    </source>
</evidence>
<dbReference type="PANTHER" id="PTHR43214:SF24">
    <property type="entry name" value="TRANSCRIPTIONAL REGULATORY PROTEIN NARL-RELATED"/>
    <property type="match status" value="1"/>
</dbReference>
<dbReference type="CDD" id="cd06170">
    <property type="entry name" value="LuxR_C_like"/>
    <property type="match status" value="1"/>
</dbReference>
<dbReference type="PRINTS" id="PR00038">
    <property type="entry name" value="HTHLUXR"/>
</dbReference>
<evidence type="ECO:0000313" key="8">
    <source>
        <dbReference type="EMBL" id="NJP96374.1"/>
    </source>
</evidence>
<dbReference type="InterPro" id="IPR058245">
    <property type="entry name" value="NreC/VraR/RcsB-like_REC"/>
</dbReference>
<dbReference type="SUPFAM" id="SSF52172">
    <property type="entry name" value="CheY-like"/>
    <property type="match status" value="1"/>
</dbReference>
<evidence type="ECO:0000259" key="7">
    <source>
        <dbReference type="PROSITE" id="PS50110"/>
    </source>
</evidence>
<evidence type="ECO:0000256" key="4">
    <source>
        <dbReference type="ARBA" id="ARBA00023163"/>
    </source>
</evidence>
<dbReference type="InterPro" id="IPR000792">
    <property type="entry name" value="Tscrpt_reg_LuxR_C"/>
</dbReference>
<dbReference type="RefSeq" id="WP_168017971.1">
    <property type="nucleotide sequence ID" value="NZ_JAATEP010000048.1"/>
</dbReference>
<evidence type="ECO:0000256" key="5">
    <source>
        <dbReference type="PROSITE-ProRule" id="PRU00169"/>
    </source>
</evidence>
<dbReference type="InterPro" id="IPR001789">
    <property type="entry name" value="Sig_transdc_resp-reg_receiver"/>
</dbReference>
<feature type="domain" description="HTH luxR-type" evidence="6">
    <location>
        <begin position="142"/>
        <end position="213"/>
    </location>
</feature>
<dbReference type="PROSITE" id="PS50043">
    <property type="entry name" value="HTH_LUXR_2"/>
    <property type="match status" value="1"/>
</dbReference>
<keyword evidence="9" id="KW-1185">Reference proteome</keyword>
<dbReference type="InterPro" id="IPR039420">
    <property type="entry name" value="WalR-like"/>
</dbReference>
<evidence type="ECO:0000256" key="3">
    <source>
        <dbReference type="ARBA" id="ARBA00023125"/>
    </source>
</evidence>
<dbReference type="PANTHER" id="PTHR43214">
    <property type="entry name" value="TWO-COMPONENT RESPONSE REGULATOR"/>
    <property type="match status" value="1"/>
</dbReference>
<dbReference type="Pfam" id="PF00196">
    <property type="entry name" value="GerE"/>
    <property type="match status" value="1"/>
</dbReference>
<feature type="domain" description="Response regulatory" evidence="7">
    <location>
        <begin position="2"/>
        <end position="122"/>
    </location>
</feature>
<dbReference type="Gene3D" id="3.40.50.2300">
    <property type="match status" value="1"/>
</dbReference>
<organism evidence="8 9">
    <name type="scientific">Nonomuraea composti</name>
    <dbReference type="NCBI Taxonomy" id="2720023"/>
    <lineage>
        <taxon>Bacteria</taxon>
        <taxon>Bacillati</taxon>
        <taxon>Actinomycetota</taxon>
        <taxon>Actinomycetes</taxon>
        <taxon>Streptosporangiales</taxon>
        <taxon>Streptosporangiaceae</taxon>
        <taxon>Nonomuraea</taxon>
    </lineage>
</organism>
<evidence type="ECO:0000256" key="2">
    <source>
        <dbReference type="ARBA" id="ARBA00023015"/>
    </source>
</evidence>
<dbReference type="SMART" id="SM00448">
    <property type="entry name" value="REC"/>
    <property type="match status" value="1"/>
</dbReference>
<keyword evidence="4" id="KW-0804">Transcription</keyword>
<comment type="caution">
    <text evidence="8">The sequence shown here is derived from an EMBL/GenBank/DDBJ whole genome shotgun (WGS) entry which is preliminary data.</text>
</comment>
<dbReference type="Pfam" id="PF00072">
    <property type="entry name" value="Response_reg"/>
    <property type="match status" value="1"/>
</dbReference>
<accession>A0ABX1BIP9</accession>
<keyword evidence="2" id="KW-0805">Transcription regulation</keyword>
<dbReference type="PROSITE" id="PS50110">
    <property type="entry name" value="RESPONSE_REGULATORY"/>
    <property type="match status" value="1"/>
</dbReference>
<protein>
    <submittedName>
        <fullName evidence="8">Response regulator transcription factor</fullName>
    </submittedName>
</protein>
<reference evidence="8 9" key="1">
    <citation type="submission" date="2020-03" db="EMBL/GenBank/DDBJ databases">
        <title>WGS of actinomycetes isolated from Thailand.</title>
        <authorList>
            <person name="Thawai C."/>
        </authorList>
    </citation>
    <scope>NUCLEOTIDE SEQUENCE [LARGE SCALE GENOMIC DNA]</scope>
    <source>
        <strain evidence="8 9">FMUSA5-5</strain>
    </source>
</reference>
<sequence length="218" mass="23431">MRVAIAEDSVLLREGITRILEAGGIEVVAAVGDAEELIAAVERFSPDVVVVDVRMPPTNTTEGLRAALKLRRERPEIAVLVLSQFVEERYATDLLSGDMSGVGYLLKDRVVDVKGFLRAVRQVADGGTVLDPEVVSQVLARHRDPLKGLTPRELEVLGQMAQGRSNAGIAAALVVSESAVAKHVNNIFAKLGLAPTDTDHRRVIAVIRFLQSSGTSHP</sequence>
<keyword evidence="3" id="KW-0238">DNA-binding</keyword>
<proteinExistence type="predicted"/>
<dbReference type="EMBL" id="JAATEP010000048">
    <property type="protein sequence ID" value="NJP96374.1"/>
    <property type="molecule type" value="Genomic_DNA"/>
</dbReference>